<evidence type="ECO:0000313" key="2">
    <source>
        <dbReference type="Proteomes" id="UP000637643"/>
    </source>
</evidence>
<name>A0A917CBN2_9BACL</name>
<evidence type="ECO:0000313" key="1">
    <source>
        <dbReference type="EMBL" id="GGF81867.1"/>
    </source>
</evidence>
<accession>A0A917CBN2</accession>
<gene>
    <name evidence="1" type="ORF">GCM10010912_28720</name>
</gene>
<dbReference type="EMBL" id="BMKR01000010">
    <property type="protein sequence ID" value="GGF81867.1"/>
    <property type="molecule type" value="Genomic_DNA"/>
</dbReference>
<dbReference type="Proteomes" id="UP000637643">
    <property type="component" value="Unassembled WGS sequence"/>
</dbReference>
<reference evidence="1" key="1">
    <citation type="journal article" date="2014" name="Int. J. Syst. Evol. Microbiol.">
        <title>Complete genome sequence of Corynebacterium casei LMG S-19264T (=DSM 44701T), isolated from a smear-ripened cheese.</title>
        <authorList>
            <consortium name="US DOE Joint Genome Institute (JGI-PGF)"/>
            <person name="Walter F."/>
            <person name="Albersmeier A."/>
            <person name="Kalinowski J."/>
            <person name="Ruckert C."/>
        </authorList>
    </citation>
    <scope>NUCLEOTIDE SEQUENCE</scope>
    <source>
        <strain evidence="1">CGMCC 1.16134</strain>
    </source>
</reference>
<organism evidence="1 2">
    <name type="scientific">Paenibacillus albidus</name>
    <dbReference type="NCBI Taxonomy" id="2041023"/>
    <lineage>
        <taxon>Bacteria</taxon>
        <taxon>Bacillati</taxon>
        <taxon>Bacillota</taxon>
        <taxon>Bacilli</taxon>
        <taxon>Bacillales</taxon>
        <taxon>Paenibacillaceae</taxon>
        <taxon>Paenibacillus</taxon>
    </lineage>
</organism>
<comment type="caution">
    <text evidence="1">The sequence shown here is derived from an EMBL/GenBank/DDBJ whole genome shotgun (WGS) entry which is preliminary data.</text>
</comment>
<sequence>MKGIPAKERELEEQRFYDSMLLKHPLFTMGPNLKEDIDNGSDNVL</sequence>
<proteinExistence type="predicted"/>
<dbReference type="AlphaFoldDB" id="A0A917CBN2"/>
<keyword evidence="2" id="KW-1185">Reference proteome</keyword>
<protein>
    <submittedName>
        <fullName evidence="1">Uncharacterized protein</fullName>
    </submittedName>
</protein>
<reference evidence="1" key="2">
    <citation type="submission" date="2020-09" db="EMBL/GenBank/DDBJ databases">
        <authorList>
            <person name="Sun Q."/>
            <person name="Zhou Y."/>
        </authorList>
    </citation>
    <scope>NUCLEOTIDE SEQUENCE</scope>
    <source>
        <strain evidence="1">CGMCC 1.16134</strain>
    </source>
</reference>